<dbReference type="GO" id="GO:0005886">
    <property type="term" value="C:plasma membrane"/>
    <property type="evidence" value="ECO:0007669"/>
    <property type="project" value="UniProtKB-SubCell"/>
</dbReference>
<dbReference type="EMBL" id="CP025746">
    <property type="protein sequence ID" value="QAA32732.1"/>
    <property type="molecule type" value="Genomic_DNA"/>
</dbReference>
<dbReference type="Pfam" id="PF02534">
    <property type="entry name" value="T4SS-DNA_transf"/>
    <property type="match status" value="1"/>
</dbReference>
<keyword evidence="10" id="KW-1185">Reference proteome</keyword>
<evidence type="ECO:0000256" key="2">
    <source>
        <dbReference type="ARBA" id="ARBA00008806"/>
    </source>
</evidence>
<dbReference type="OrthoDB" id="9766496at2"/>
<evidence type="ECO:0000256" key="5">
    <source>
        <dbReference type="ARBA" id="ARBA00022989"/>
    </source>
</evidence>
<evidence type="ECO:0000313" key="9">
    <source>
        <dbReference type="EMBL" id="QAA32732.1"/>
    </source>
</evidence>
<dbReference type="KEGG" id="cmah:C1I91_14410"/>
<dbReference type="SUPFAM" id="SSF52540">
    <property type="entry name" value="P-loop containing nucleoside triphosphate hydrolases"/>
    <property type="match status" value="1"/>
</dbReference>
<protein>
    <submittedName>
        <fullName evidence="9">Conjugal transfer protein TraG</fullName>
    </submittedName>
</protein>
<dbReference type="PANTHER" id="PTHR37937">
    <property type="entry name" value="CONJUGATIVE TRANSFER: DNA TRANSPORT"/>
    <property type="match status" value="1"/>
</dbReference>
<evidence type="ECO:0000256" key="6">
    <source>
        <dbReference type="ARBA" id="ARBA00023136"/>
    </source>
</evidence>
<gene>
    <name evidence="9" type="ORF">C1I91_14410</name>
</gene>
<dbReference type="RefSeq" id="WP_128213474.1">
    <property type="nucleotide sequence ID" value="NZ_CP025746.1"/>
</dbReference>
<dbReference type="Proteomes" id="UP000286268">
    <property type="component" value="Chromosome"/>
</dbReference>
<feature type="compositionally biased region" description="Polar residues" evidence="7">
    <location>
        <begin position="174"/>
        <end position="187"/>
    </location>
</feature>
<accession>A0A3R5QUC9</accession>
<name>A0A3R5QUC9_9CLOT</name>
<dbReference type="AlphaFoldDB" id="A0A3R5QUC9"/>
<evidence type="ECO:0000256" key="1">
    <source>
        <dbReference type="ARBA" id="ARBA00004651"/>
    </source>
</evidence>
<evidence type="ECO:0000313" key="10">
    <source>
        <dbReference type="Proteomes" id="UP000286268"/>
    </source>
</evidence>
<feature type="region of interest" description="Disordered" evidence="7">
    <location>
        <begin position="148"/>
        <end position="187"/>
    </location>
</feature>
<dbReference type="Gene3D" id="3.40.50.300">
    <property type="entry name" value="P-loop containing nucleotide triphosphate hydrolases"/>
    <property type="match status" value="2"/>
</dbReference>
<evidence type="ECO:0000256" key="8">
    <source>
        <dbReference type="SAM" id="Phobius"/>
    </source>
</evidence>
<dbReference type="InterPro" id="IPR003688">
    <property type="entry name" value="TraG/VirD4"/>
</dbReference>
<evidence type="ECO:0000256" key="3">
    <source>
        <dbReference type="ARBA" id="ARBA00022475"/>
    </source>
</evidence>
<dbReference type="CDD" id="cd01127">
    <property type="entry name" value="TrwB_TraG_TraD_VirD4"/>
    <property type="match status" value="1"/>
</dbReference>
<proteinExistence type="inferred from homology"/>
<feature type="transmembrane region" description="Helical" evidence="8">
    <location>
        <begin position="58"/>
        <end position="79"/>
    </location>
</feature>
<evidence type="ECO:0000256" key="7">
    <source>
        <dbReference type="SAM" id="MobiDB-lite"/>
    </source>
</evidence>
<dbReference type="InterPro" id="IPR051539">
    <property type="entry name" value="T4SS-coupling_protein"/>
</dbReference>
<dbReference type="InterPro" id="IPR027417">
    <property type="entry name" value="P-loop_NTPase"/>
</dbReference>
<keyword evidence="4 8" id="KW-0812">Transmembrane</keyword>
<keyword evidence="6 8" id="KW-0472">Membrane</keyword>
<reference evidence="9 10" key="1">
    <citation type="submission" date="2018-01" db="EMBL/GenBank/DDBJ databases">
        <title>Genome Sequencing and Assembly of Anaerobacter polyendosporus strain CT4.</title>
        <authorList>
            <person name="Tachaapaikoon C."/>
            <person name="Sutheeworapong S."/>
            <person name="Jenjaroenpun P."/>
            <person name="Wongsurawat T."/>
            <person name="Nookeaw I."/>
            <person name="Cheawchanlertfa P."/>
            <person name="Kosugi A."/>
            <person name="Cheevadhanarak S."/>
            <person name="Ratanakhanokchai K."/>
        </authorList>
    </citation>
    <scope>NUCLEOTIDE SEQUENCE [LARGE SCALE GENOMIC DNA]</scope>
    <source>
        <strain evidence="9 10">CT4</strain>
    </source>
</reference>
<keyword evidence="3" id="KW-1003">Cell membrane</keyword>
<dbReference type="NCBIfam" id="NF045973">
    <property type="entry name" value="conju_CD1115"/>
    <property type="match status" value="1"/>
</dbReference>
<comment type="subcellular location">
    <subcellularLocation>
        <location evidence="1">Cell membrane</location>
        <topology evidence="1">Multi-pass membrane protein</topology>
    </subcellularLocation>
</comment>
<comment type="similarity">
    <text evidence="2">Belongs to the VirD4/TraG family.</text>
</comment>
<feature type="compositionally biased region" description="Basic and acidic residues" evidence="7">
    <location>
        <begin position="148"/>
        <end position="173"/>
    </location>
</feature>
<organism evidence="9 10">
    <name type="scientific">Clostridium manihotivorum</name>
    <dbReference type="NCBI Taxonomy" id="2320868"/>
    <lineage>
        <taxon>Bacteria</taxon>
        <taxon>Bacillati</taxon>
        <taxon>Bacillota</taxon>
        <taxon>Clostridia</taxon>
        <taxon>Eubacteriales</taxon>
        <taxon>Clostridiaceae</taxon>
        <taxon>Clostridium</taxon>
    </lineage>
</organism>
<dbReference type="PANTHER" id="PTHR37937:SF1">
    <property type="entry name" value="CONJUGATIVE TRANSFER: DNA TRANSPORT"/>
    <property type="match status" value="1"/>
</dbReference>
<sequence>MRSRKKKILISLLILVGGMLFNVYFSTNLHLLLSKQGTTLSIPNLKYCIKSIASNKEHLVLFLCLNGFILLFAIFIYAANNKPYQSELRQITPKISTPVPAGQKQFGSAEWLKEKEKDTAFNSFTLNTDDTTVKLLIEHGFDDVKEALKGGEKQNEKNETQEDSAGKQEEHIQNKSQDSEGSSNNKKNLISQGGIVLGCKKYKGNEKVYYIGDDVHTLCIGATRSGKTRTVVLQSIGTLALAGESMILSDPKGELYQYTYPYLERLGYEVIAIDFKNPLKSKRYNFLQPVIEAVDNDDIAKAIDATWDLTSQLVGEPKGERIWTDGEASIIASAIMSVVYDNREGKNRKYQNMTNVYYFISEMCKAVGNTMPIIEYVKKLSPTHPAKALLAISEVAPSKTRGSFYTAALTTLRLFTNPLINSMTNVSDYDPKETGSKKRAIFIILPDEKTTYYPLASLFVSQHYIELVKSADERGGRLKNRVNFLLDEFGNFVQIPDFSNKLTVGGGRGIRFNLFLQSFAQLDDKYGKDVAKTIKGNCENWIYLQADDLETLDEISKKLGNYTVSTYSLSASHGKYSTPSSSHSINLTHRALLSVDEIRLVSRPYSLITSRNNPAIMYSPDLSQWQFNKMFGLGDKEHNRRVRELRENRRAKRSTSMSEMDLWGVWLYYTANEQLNTMNQAAMLMREKLNKVQKITYTTETEKGDMYNDED</sequence>
<keyword evidence="5 8" id="KW-1133">Transmembrane helix</keyword>
<evidence type="ECO:0000256" key="4">
    <source>
        <dbReference type="ARBA" id="ARBA00022692"/>
    </source>
</evidence>